<organism evidence="7 8">
    <name type="scientific">Apiosordaria backusii</name>
    <dbReference type="NCBI Taxonomy" id="314023"/>
    <lineage>
        <taxon>Eukaryota</taxon>
        <taxon>Fungi</taxon>
        <taxon>Dikarya</taxon>
        <taxon>Ascomycota</taxon>
        <taxon>Pezizomycotina</taxon>
        <taxon>Sordariomycetes</taxon>
        <taxon>Sordariomycetidae</taxon>
        <taxon>Sordariales</taxon>
        <taxon>Lasiosphaeriaceae</taxon>
        <taxon>Apiosordaria</taxon>
    </lineage>
</organism>
<keyword evidence="4" id="KW-0539">Nucleus</keyword>
<dbReference type="Pfam" id="PF02178">
    <property type="entry name" value="AT_hook"/>
    <property type="match status" value="4"/>
</dbReference>
<feature type="compositionally biased region" description="Pro residues" evidence="5">
    <location>
        <begin position="384"/>
        <end position="397"/>
    </location>
</feature>
<dbReference type="GO" id="GO:0003677">
    <property type="term" value="F:DNA binding"/>
    <property type="evidence" value="ECO:0007669"/>
    <property type="project" value="UniProtKB-KW"/>
</dbReference>
<sequence>MGTLEFLTTTFILQLPSLEALPGSTKASVCSAQICKPIPVKSAVFTMARTPGRPTTAAVGTEGMGQPTPRSRGRPRKNATTAEQQSVQSSEPVQPVPTPRSRGRPKKKPHHRSKQALEAARLQREAQLERDAASEEATPSKQLPTAPRPRGRPKKIIAAAVSSPEEGASDSSRKSPVTAVMINAAKDELRAEIHKLSDGSRLGRLAPASRRGPGRPKKAETADTKAVASDEKSLDVAEDTHRTLNGEVNDSNNGNVPVKRGRGRPRKSDTPTKSVATGSRDRTGPSQVAQAFSNQPITNTSPTDTTTSTAKRGRGRPKKNSSSSVSLTEAVTNSNTEELAGGYEADTEAVDGQIEDKAEITAGLRDFIIQDEDDLDEDEDYEPSPSPSRSPSPPPSQPTILEKRGAPLDQTDVQNPKKRLRGFGASRKTVSRISFPKTTTTDSATKPAVDKSYTTTITNPLLASLVGDYNVSYAIVGDKVHPGRLTVKFATDGGDDMLAGSLELSRWSGVMRFALTEQKVRQYVLKQERIEQQGLVLSDIVDQDDDEDEIALLEDKNPSNGKGKGKGKEVATSAMLGNGTAISHKRKASNDIDVEIPSKHRKVSQSSSSELHTLYFVYRIKDIFTEKIQHKAQVGTIQFYTAREGHMAFENAMISVPGDDQLNELSGEARKDKGPEWPTQDWLWGDFAEPRSN</sequence>
<feature type="compositionally biased region" description="Basic residues" evidence="5">
    <location>
        <begin position="101"/>
        <end position="114"/>
    </location>
</feature>
<feature type="region of interest" description="Disordered" evidence="5">
    <location>
        <begin position="49"/>
        <end position="179"/>
    </location>
</feature>
<dbReference type="GO" id="GO:0006355">
    <property type="term" value="P:regulation of DNA-templated transcription"/>
    <property type="evidence" value="ECO:0007669"/>
    <property type="project" value="InterPro"/>
</dbReference>
<dbReference type="Proteomes" id="UP001172159">
    <property type="component" value="Unassembled WGS sequence"/>
</dbReference>
<evidence type="ECO:0000256" key="4">
    <source>
        <dbReference type="ARBA" id="ARBA00023242"/>
    </source>
</evidence>
<feature type="compositionally biased region" description="Polar residues" evidence="5">
    <location>
        <begin position="284"/>
        <end position="297"/>
    </location>
</feature>
<feature type="compositionally biased region" description="Polar residues" evidence="5">
    <location>
        <begin position="246"/>
        <end position="255"/>
    </location>
</feature>
<dbReference type="SMART" id="SM00384">
    <property type="entry name" value="AT_hook"/>
    <property type="match status" value="6"/>
</dbReference>
<keyword evidence="2" id="KW-0677">Repeat</keyword>
<evidence type="ECO:0000256" key="2">
    <source>
        <dbReference type="ARBA" id="ARBA00022737"/>
    </source>
</evidence>
<comment type="caution">
    <text evidence="7">The sequence shown here is derived from an EMBL/GenBank/DDBJ whole genome shotgun (WGS) entry which is preliminary data.</text>
</comment>
<accession>A0AA40BED1</accession>
<feature type="compositionally biased region" description="Low complexity" evidence="5">
    <location>
        <begin position="83"/>
        <end position="93"/>
    </location>
</feature>
<dbReference type="PROSITE" id="PS00354">
    <property type="entry name" value="HMGI_Y"/>
    <property type="match status" value="1"/>
</dbReference>
<gene>
    <name evidence="7" type="ORF">B0T21DRAFT_452257</name>
</gene>
<feature type="region of interest" description="Disordered" evidence="5">
    <location>
        <begin position="659"/>
        <end position="693"/>
    </location>
</feature>
<keyword evidence="8" id="KW-1185">Reference proteome</keyword>
<dbReference type="InterPro" id="IPR017956">
    <property type="entry name" value="AT_hook_DNA-bd_motif"/>
</dbReference>
<protein>
    <submittedName>
        <fullName evidence="7">Uncharacterized protein</fullName>
    </submittedName>
</protein>
<dbReference type="GO" id="GO:0000785">
    <property type="term" value="C:chromatin"/>
    <property type="evidence" value="ECO:0007669"/>
    <property type="project" value="InterPro"/>
</dbReference>
<feature type="compositionally biased region" description="Acidic residues" evidence="5">
    <location>
        <begin position="369"/>
        <end position="382"/>
    </location>
</feature>
<evidence type="ECO:0000313" key="7">
    <source>
        <dbReference type="EMBL" id="KAK0732705.1"/>
    </source>
</evidence>
<evidence type="ECO:0000256" key="6">
    <source>
        <dbReference type="SAM" id="SignalP"/>
    </source>
</evidence>
<proteinExistence type="predicted"/>
<dbReference type="InterPro" id="IPR000116">
    <property type="entry name" value="HMGA"/>
</dbReference>
<feature type="compositionally biased region" description="Polar residues" evidence="5">
    <location>
        <begin position="320"/>
        <end position="337"/>
    </location>
</feature>
<feature type="compositionally biased region" description="Low complexity" evidence="5">
    <location>
        <begin position="298"/>
        <end position="309"/>
    </location>
</feature>
<reference evidence="7" key="1">
    <citation type="submission" date="2023-06" db="EMBL/GenBank/DDBJ databases">
        <title>Genome-scale phylogeny and comparative genomics of the fungal order Sordariales.</title>
        <authorList>
            <consortium name="Lawrence Berkeley National Laboratory"/>
            <person name="Hensen N."/>
            <person name="Bonometti L."/>
            <person name="Westerberg I."/>
            <person name="Brannstrom I.O."/>
            <person name="Guillou S."/>
            <person name="Cros-Aarteil S."/>
            <person name="Calhoun S."/>
            <person name="Haridas S."/>
            <person name="Kuo A."/>
            <person name="Mondo S."/>
            <person name="Pangilinan J."/>
            <person name="Riley R."/>
            <person name="Labutti K."/>
            <person name="Andreopoulos B."/>
            <person name="Lipzen A."/>
            <person name="Chen C."/>
            <person name="Yanf M."/>
            <person name="Daum C."/>
            <person name="Ng V."/>
            <person name="Clum A."/>
            <person name="Steindorff A."/>
            <person name="Ohm R."/>
            <person name="Martin F."/>
            <person name="Silar P."/>
            <person name="Natvig D."/>
            <person name="Lalanne C."/>
            <person name="Gautier V."/>
            <person name="Ament-Velasquez S.L."/>
            <person name="Kruys A."/>
            <person name="Hutchinson M.I."/>
            <person name="Powell A.J."/>
            <person name="Barry K."/>
            <person name="Miller A.N."/>
            <person name="Grigoriev I.V."/>
            <person name="Debuchy R."/>
            <person name="Gladieux P."/>
            <person name="Thoren M.H."/>
            <person name="Johannesson H."/>
        </authorList>
    </citation>
    <scope>NUCLEOTIDE SEQUENCE</scope>
    <source>
        <strain evidence="7">CBS 540.89</strain>
    </source>
</reference>
<dbReference type="AlphaFoldDB" id="A0AA40BED1"/>
<evidence type="ECO:0000256" key="3">
    <source>
        <dbReference type="ARBA" id="ARBA00023125"/>
    </source>
</evidence>
<comment type="subcellular location">
    <subcellularLocation>
        <location evidence="1">Nucleus</location>
    </subcellularLocation>
</comment>
<dbReference type="PRINTS" id="PR00929">
    <property type="entry name" value="ATHOOK"/>
</dbReference>
<name>A0AA40BED1_9PEZI</name>
<feature type="signal peptide" evidence="6">
    <location>
        <begin position="1"/>
        <end position="27"/>
    </location>
</feature>
<dbReference type="InterPro" id="IPR000637">
    <property type="entry name" value="HMGI/Y_DNA-bd_CS"/>
</dbReference>
<dbReference type="PRINTS" id="PR00930">
    <property type="entry name" value="HIGHMOBLTYIY"/>
</dbReference>
<evidence type="ECO:0000313" key="8">
    <source>
        <dbReference type="Proteomes" id="UP001172159"/>
    </source>
</evidence>
<dbReference type="GO" id="GO:0005634">
    <property type="term" value="C:nucleus"/>
    <property type="evidence" value="ECO:0007669"/>
    <property type="project" value="UniProtKB-SubCell"/>
</dbReference>
<feature type="region of interest" description="Disordered" evidence="5">
    <location>
        <begin position="194"/>
        <end position="423"/>
    </location>
</feature>
<dbReference type="EMBL" id="JAUKTV010000008">
    <property type="protein sequence ID" value="KAK0732705.1"/>
    <property type="molecule type" value="Genomic_DNA"/>
</dbReference>
<feature type="compositionally biased region" description="Basic and acidic residues" evidence="5">
    <location>
        <begin position="121"/>
        <end position="133"/>
    </location>
</feature>
<keyword evidence="6" id="KW-0732">Signal</keyword>
<evidence type="ECO:0000256" key="1">
    <source>
        <dbReference type="ARBA" id="ARBA00004123"/>
    </source>
</evidence>
<evidence type="ECO:0000256" key="5">
    <source>
        <dbReference type="SAM" id="MobiDB-lite"/>
    </source>
</evidence>
<keyword evidence="3" id="KW-0238">DNA-binding</keyword>
<feature type="chain" id="PRO_5041210714" evidence="6">
    <location>
        <begin position="28"/>
        <end position="693"/>
    </location>
</feature>
<feature type="compositionally biased region" description="Basic and acidic residues" evidence="5">
    <location>
        <begin position="217"/>
        <end position="244"/>
    </location>
</feature>